<feature type="compositionally biased region" description="Polar residues" evidence="1">
    <location>
        <begin position="242"/>
        <end position="253"/>
    </location>
</feature>
<name>A0AAD5E2D8_UMBRA</name>
<dbReference type="GO" id="GO:0005737">
    <property type="term" value="C:cytoplasm"/>
    <property type="evidence" value="ECO:0007669"/>
    <property type="project" value="TreeGrafter"/>
</dbReference>
<dbReference type="PANTHER" id="PTHR16461">
    <property type="entry name" value="TOLL-INTERACTING PROTEIN"/>
    <property type="match status" value="1"/>
</dbReference>
<feature type="compositionally biased region" description="Polar residues" evidence="1">
    <location>
        <begin position="54"/>
        <end position="67"/>
    </location>
</feature>
<dbReference type="Proteomes" id="UP001206595">
    <property type="component" value="Unassembled WGS sequence"/>
</dbReference>
<dbReference type="AlphaFoldDB" id="A0AAD5E2D8"/>
<feature type="compositionally biased region" description="Low complexity" evidence="1">
    <location>
        <begin position="108"/>
        <end position="121"/>
    </location>
</feature>
<dbReference type="EMBL" id="MU620978">
    <property type="protein sequence ID" value="KAI8575529.1"/>
    <property type="molecule type" value="Genomic_DNA"/>
</dbReference>
<dbReference type="InterPro" id="IPR009060">
    <property type="entry name" value="UBA-like_sf"/>
</dbReference>
<dbReference type="SMART" id="SM00546">
    <property type="entry name" value="CUE"/>
    <property type="match status" value="1"/>
</dbReference>
<dbReference type="GeneID" id="75918516"/>
<keyword evidence="4" id="KW-1185">Reference proteome</keyword>
<dbReference type="GO" id="GO:0043130">
    <property type="term" value="F:ubiquitin binding"/>
    <property type="evidence" value="ECO:0007669"/>
    <property type="project" value="InterPro"/>
</dbReference>
<feature type="region of interest" description="Disordered" evidence="1">
    <location>
        <begin position="214"/>
        <end position="265"/>
    </location>
</feature>
<feature type="domain" description="CUE" evidence="2">
    <location>
        <begin position="1"/>
        <end position="44"/>
    </location>
</feature>
<protein>
    <recommendedName>
        <fullName evidence="2">CUE domain-containing protein</fullName>
    </recommendedName>
</protein>
<feature type="compositionally biased region" description="Polar residues" evidence="1">
    <location>
        <begin position="167"/>
        <end position="180"/>
    </location>
</feature>
<feature type="region of interest" description="Disordered" evidence="1">
    <location>
        <begin position="42"/>
        <end position="134"/>
    </location>
</feature>
<evidence type="ECO:0000313" key="3">
    <source>
        <dbReference type="EMBL" id="KAI8575529.1"/>
    </source>
</evidence>
<feature type="compositionally biased region" description="Basic and acidic residues" evidence="1">
    <location>
        <begin position="84"/>
        <end position="106"/>
    </location>
</feature>
<dbReference type="InterPro" id="IPR003892">
    <property type="entry name" value="CUE"/>
</dbReference>
<dbReference type="RefSeq" id="XP_051440533.1">
    <property type="nucleotide sequence ID" value="XM_051593174.1"/>
</dbReference>
<evidence type="ECO:0000256" key="1">
    <source>
        <dbReference type="SAM" id="MobiDB-lite"/>
    </source>
</evidence>
<comment type="caution">
    <text evidence="3">The sequence shown here is derived from an EMBL/GenBank/DDBJ whole genome shotgun (WGS) entry which is preliminary data.</text>
</comment>
<organism evidence="3 4">
    <name type="scientific">Umbelopsis ramanniana AG</name>
    <dbReference type="NCBI Taxonomy" id="1314678"/>
    <lineage>
        <taxon>Eukaryota</taxon>
        <taxon>Fungi</taxon>
        <taxon>Fungi incertae sedis</taxon>
        <taxon>Mucoromycota</taxon>
        <taxon>Mucoromycotina</taxon>
        <taxon>Umbelopsidomycetes</taxon>
        <taxon>Umbelopsidales</taxon>
        <taxon>Umbelopsidaceae</taxon>
        <taxon>Umbelopsis</taxon>
    </lineage>
</organism>
<feature type="compositionally biased region" description="Acidic residues" evidence="1">
    <location>
        <begin position="379"/>
        <end position="398"/>
    </location>
</feature>
<reference evidence="3" key="2">
    <citation type="journal article" date="2022" name="Proc. Natl. Acad. Sci. U.S.A.">
        <title>Diploid-dominant life cycles characterize the early evolution of Fungi.</title>
        <authorList>
            <person name="Amses K.R."/>
            <person name="Simmons D.R."/>
            <person name="Longcore J.E."/>
            <person name="Mondo S.J."/>
            <person name="Seto K."/>
            <person name="Jeronimo G.H."/>
            <person name="Bonds A.E."/>
            <person name="Quandt C.A."/>
            <person name="Davis W.J."/>
            <person name="Chang Y."/>
            <person name="Federici B.A."/>
            <person name="Kuo A."/>
            <person name="LaButti K."/>
            <person name="Pangilinan J."/>
            <person name="Andreopoulos W."/>
            <person name="Tritt A."/>
            <person name="Riley R."/>
            <person name="Hundley H."/>
            <person name="Johnson J."/>
            <person name="Lipzen A."/>
            <person name="Barry K."/>
            <person name="Lang B.F."/>
            <person name="Cuomo C.A."/>
            <person name="Buchler N.E."/>
            <person name="Grigoriev I.V."/>
            <person name="Spatafora J.W."/>
            <person name="Stajich J.E."/>
            <person name="James T.Y."/>
        </authorList>
    </citation>
    <scope>NUCLEOTIDE SEQUENCE</scope>
    <source>
        <strain evidence="3">AG</strain>
    </source>
</reference>
<feature type="compositionally biased region" description="Polar residues" evidence="1">
    <location>
        <begin position="309"/>
        <end position="329"/>
    </location>
</feature>
<reference evidence="3" key="1">
    <citation type="submission" date="2021-06" db="EMBL/GenBank/DDBJ databases">
        <authorList>
            <consortium name="DOE Joint Genome Institute"/>
            <person name="Mondo S.J."/>
            <person name="Amses K.R."/>
            <person name="Simmons D.R."/>
            <person name="Longcore J.E."/>
            <person name="Seto K."/>
            <person name="Alves G.H."/>
            <person name="Bonds A.E."/>
            <person name="Quandt C.A."/>
            <person name="Davis W.J."/>
            <person name="Chang Y."/>
            <person name="Letcher P.M."/>
            <person name="Powell M.J."/>
            <person name="Kuo A."/>
            <person name="Labutti K."/>
            <person name="Pangilinan J."/>
            <person name="Andreopoulos W."/>
            <person name="Tritt A."/>
            <person name="Riley R."/>
            <person name="Hundley H."/>
            <person name="Johnson J."/>
            <person name="Lipzen A."/>
            <person name="Barry K."/>
            <person name="Berbee M.L."/>
            <person name="Buchler N.E."/>
            <person name="Grigoriev I.V."/>
            <person name="Spatafora J.W."/>
            <person name="Stajich J.E."/>
            <person name="James T.Y."/>
        </authorList>
    </citation>
    <scope>NUCLEOTIDE SEQUENCE</scope>
    <source>
        <strain evidence="3">AG</strain>
    </source>
</reference>
<dbReference type="PANTHER" id="PTHR16461:SF5">
    <property type="entry name" value="TOLL-INTERACTING PROTEIN"/>
    <property type="match status" value="1"/>
</dbReference>
<dbReference type="Gene3D" id="1.10.8.10">
    <property type="entry name" value="DNA helicase RuvA subunit, C-terminal domain"/>
    <property type="match status" value="1"/>
</dbReference>
<proteinExistence type="predicted"/>
<dbReference type="PROSITE" id="PS51140">
    <property type="entry name" value="CUE"/>
    <property type="match status" value="1"/>
</dbReference>
<dbReference type="Pfam" id="PF02845">
    <property type="entry name" value="CUE"/>
    <property type="match status" value="1"/>
</dbReference>
<feature type="region of interest" description="Disordered" evidence="1">
    <location>
        <begin position="289"/>
        <end position="411"/>
    </location>
</feature>
<dbReference type="GO" id="GO:0006511">
    <property type="term" value="P:ubiquitin-dependent protein catabolic process"/>
    <property type="evidence" value="ECO:0007669"/>
    <property type="project" value="TreeGrafter"/>
</dbReference>
<evidence type="ECO:0000259" key="2">
    <source>
        <dbReference type="PROSITE" id="PS51140"/>
    </source>
</evidence>
<gene>
    <name evidence="3" type="ORF">K450DRAFT_275556</name>
</gene>
<dbReference type="SUPFAM" id="SSF46934">
    <property type="entry name" value="UBA-like"/>
    <property type="match status" value="1"/>
</dbReference>
<evidence type="ECO:0000313" key="4">
    <source>
        <dbReference type="Proteomes" id="UP001206595"/>
    </source>
</evidence>
<dbReference type="GO" id="GO:0031624">
    <property type="term" value="F:ubiquitin conjugating enzyme binding"/>
    <property type="evidence" value="ECO:0007669"/>
    <property type="project" value="TreeGrafter"/>
</dbReference>
<feature type="compositionally biased region" description="Polar residues" evidence="1">
    <location>
        <begin position="214"/>
        <end position="229"/>
    </location>
</feature>
<feature type="compositionally biased region" description="Basic and acidic residues" evidence="1">
    <location>
        <begin position="359"/>
        <end position="372"/>
    </location>
</feature>
<sequence length="411" mass="46623">MYEQALQSLKEAFPTVDPVVVEAILDSHRGQADQCFEPLLRISDPSYKPDAPQRRQSQPLPSEQTTRTPEDPEQEAPAELTPEEQMRRDEDYARQLALEDERERVRLYQRQQQQQQKGNQRPPAPERDNSQGMLSSFEQELPVIKERMIEAGTAAKNKMMQWYNQMKETSQQSSQNTMPPTNARYRGLSRDEHDDLLSGDMSALHLSENDVYNRTTGQAFPQRQNTTDTSEWDDRLERRRPGQQSPTSNTIQVNPPVGGPRQQPFKTSTSIEQLNADEELARRLAYADDYPTSPPVMPARPSSQSPPQANLSPVHSPVQSPNAQLSPASRSIEVNPRDPEDEEYAQPYTISPKAPSPKEASDEPLKPDENIQKELLAAQDEDFGLVDVEDDDDEDEELESHKAIKAAKQEK</sequence>
<accession>A0AAD5E2D8</accession>
<feature type="region of interest" description="Disordered" evidence="1">
    <location>
        <begin position="167"/>
        <end position="187"/>
    </location>
</feature>
<feature type="compositionally biased region" description="Basic and acidic residues" evidence="1">
    <location>
        <begin position="399"/>
        <end position="411"/>
    </location>
</feature>